<feature type="region of interest" description="Disordered" evidence="1">
    <location>
        <begin position="93"/>
        <end position="157"/>
    </location>
</feature>
<gene>
    <name evidence="3" type="ordered locus">Os09g0438050</name>
    <name evidence="3" type="ORF">OSNPB_090438050</name>
</gene>
<reference evidence="4" key="1">
    <citation type="journal article" date="2005" name="Nature">
        <title>The map-based sequence of the rice genome.</title>
        <authorList>
            <consortium name="International rice genome sequencing project (IRGSP)"/>
            <person name="Matsumoto T."/>
            <person name="Wu J."/>
            <person name="Kanamori H."/>
            <person name="Katayose Y."/>
            <person name="Fujisawa M."/>
            <person name="Namiki N."/>
            <person name="Mizuno H."/>
            <person name="Yamamoto K."/>
            <person name="Antonio B.A."/>
            <person name="Baba T."/>
            <person name="Sakata K."/>
            <person name="Nagamura Y."/>
            <person name="Aoki H."/>
            <person name="Arikawa K."/>
            <person name="Arita K."/>
            <person name="Bito T."/>
            <person name="Chiden Y."/>
            <person name="Fujitsuka N."/>
            <person name="Fukunaka R."/>
            <person name="Hamada M."/>
            <person name="Harada C."/>
            <person name="Hayashi A."/>
            <person name="Hijishita S."/>
            <person name="Honda M."/>
            <person name="Hosokawa S."/>
            <person name="Ichikawa Y."/>
            <person name="Idonuma A."/>
            <person name="Iijima M."/>
            <person name="Ikeda M."/>
            <person name="Ikeno M."/>
            <person name="Ito K."/>
            <person name="Ito S."/>
            <person name="Ito T."/>
            <person name="Ito Y."/>
            <person name="Ito Y."/>
            <person name="Iwabuchi A."/>
            <person name="Kamiya K."/>
            <person name="Karasawa W."/>
            <person name="Kurita K."/>
            <person name="Katagiri S."/>
            <person name="Kikuta A."/>
            <person name="Kobayashi H."/>
            <person name="Kobayashi N."/>
            <person name="Machita K."/>
            <person name="Maehara T."/>
            <person name="Masukawa M."/>
            <person name="Mizubayashi T."/>
            <person name="Mukai Y."/>
            <person name="Nagasaki H."/>
            <person name="Nagata Y."/>
            <person name="Naito S."/>
            <person name="Nakashima M."/>
            <person name="Nakama Y."/>
            <person name="Nakamichi Y."/>
            <person name="Nakamura M."/>
            <person name="Meguro A."/>
            <person name="Negishi M."/>
            <person name="Ohta I."/>
            <person name="Ohta T."/>
            <person name="Okamoto M."/>
            <person name="Ono N."/>
            <person name="Saji S."/>
            <person name="Sakaguchi M."/>
            <person name="Sakai K."/>
            <person name="Shibata M."/>
            <person name="Shimokawa T."/>
            <person name="Song J."/>
            <person name="Takazaki Y."/>
            <person name="Terasawa K."/>
            <person name="Tsugane M."/>
            <person name="Tsuji K."/>
            <person name="Ueda S."/>
            <person name="Waki K."/>
            <person name="Yamagata H."/>
            <person name="Yamamoto M."/>
            <person name="Yamamoto S."/>
            <person name="Yamane H."/>
            <person name="Yoshiki S."/>
            <person name="Yoshihara R."/>
            <person name="Yukawa K."/>
            <person name="Zhong H."/>
            <person name="Yano M."/>
            <person name="Yuan Q."/>
            <person name="Ouyang S."/>
            <person name="Liu J."/>
            <person name="Jones K.M."/>
            <person name="Gansberger K."/>
            <person name="Moffat K."/>
            <person name="Hill J."/>
            <person name="Bera J."/>
            <person name="Fadrosh D."/>
            <person name="Jin S."/>
            <person name="Johri S."/>
            <person name="Kim M."/>
            <person name="Overton L."/>
            <person name="Reardon M."/>
            <person name="Tsitrin T."/>
            <person name="Vuong H."/>
            <person name="Weaver B."/>
            <person name="Ciecko A."/>
            <person name="Tallon L."/>
            <person name="Jackson J."/>
            <person name="Pai G."/>
            <person name="Aken S.V."/>
            <person name="Utterback T."/>
            <person name="Reidmuller S."/>
            <person name="Feldblyum T."/>
            <person name="Hsiao J."/>
            <person name="Zismann V."/>
            <person name="Iobst S."/>
            <person name="de Vazeille A.R."/>
            <person name="Buell C.R."/>
            <person name="Ying K."/>
            <person name="Li Y."/>
            <person name="Lu T."/>
            <person name="Huang Y."/>
            <person name="Zhao Q."/>
            <person name="Feng Q."/>
            <person name="Zhang L."/>
            <person name="Zhu J."/>
            <person name="Weng Q."/>
            <person name="Mu J."/>
            <person name="Lu Y."/>
            <person name="Fan D."/>
            <person name="Liu Y."/>
            <person name="Guan J."/>
            <person name="Zhang Y."/>
            <person name="Yu S."/>
            <person name="Liu X."/>
            <person name="Zhang Y."/>
            <person name="Hong G."/>
            <person name="Han B."/>
            <person name="Choisne N."/>
            <person name="Demange N."/>
            <person name="Orjeda G."/>
            <person name="Samain S."/>
            <person name="Cattolico L."/>
            <person name="Pelletier E."/>
            <person name="Couloux A."/>
            <person name="Segurens B."/>
            <person name="Wincker P."/>
            <person name="D'Hont A."/>
            <person name="Scarpelli C."/>
            <person name="Weissenbach J."/>
            <person name="Salanoubat M."/>
            <person name="Quetier F."/>
            <person name="Yu Y."/>
            <person name="Kim H.R."/>
            <person name="Rambo T."/>
            <person name="Currie J."/>
            <person name="Collura K."/>
            <person name="Luo M."/>
            <person name="Yang T."/>
            <person name="Ammiraju J.S.S."/>
            <person name="Engler F."/>
            <person name="Soderlund C."/>
            <person name="Wing R.A."/>
            <person name="Palmer L.E."/>
            <person name="de la Bastide M."/>
            <person name="Spiegel L."/>
            <person name="Nascimento L."/>
            <person name="Zutavern T."/>
            <person name="O'Shaughnessy A."/>
            <person name="Dike S."/>
            <person name="Dedhia N."/>
            <person name="Preston R."/>
            <person name="Balija V."/>
            <person name="McCombie W.R."/>
            <person name="Chow T."/>
            <person name="Chen H."/>
            <person name="Chung M."/>
            <person name="Chen C."/>
            <person name="Shaw J."/>
            <person name="Wu H."/>
            <person name="Hsiao K."/>
            <person name="Chao Y."/>
            <person name="Chu M."/>
            <person name="Cheng C."/>
            <person name="Hour A."/>
            <person name="Lee P."/>
            <person name="Lin S."/>
            <person name="Lin Y."/>
            <person name="Liou J."/>
            <person name="Liu S."/>
            <person name="Hsing Y."/>
            <person name="Raghuvanshi S."/>
            <person name="Mohanty A."/>
            <person name="Bharti A.K."/>
            <person name="Gaur A."/>
            <person name="Gupta V."/>
            <person name="Kumar D."/>
            <person name="Ravi V."/>
            <person name="Vij S."/>
            <person name="Kapur A."/>
            <person name="Khurana P."/>
            <person name="Khurana P."/>
            <person name="Khurana J.P."/>
            <person name="Tyagi A.K."/>
            <person name="Gaikwad K."/>
            <person name="Singh A."/>
            <person name="Dalal V."/>
            <person name="Srivastava S."/>
            <person name="Dixit A."/>
            <person name="Pal A.K."/>
            <person name="Ghazi I.A."/>
            <person name="Yadav M."/>
            <person name="Pandit A."/>
            <person name="Bhargava A."/>
            <person name="Sureshbabu K."/>
            <person name="Batra K."/>
            <person name="Sharma T.R."/>
            <person name="Mohapatra T."/>
            <person name="Singh N.K."/>
            <person name="Messing J."/>
            <person name="Nelson A.B."/>
            <person name="Fuks G."/>
            <person name="Kavchok S."/>
            <person name="Keizer G."/>
            <person name="Linton E."/>
            <person name="Llaca V."/>
            <person name="Song R."/>
            <person name="Tanyolac B."/>
            <person name="Young S."/>
            <person name="Ho-Il K."/>
            <person name="Hahn J.H."/>
            <person name="Sangsakoo G."/>
            <person name="Vanavichit A."/>
            <person name="de Mattos Luiz.A.T."/>
            <person name="Zimmer P.D."/>
            <person name="Malone G."/>
            <person name="Dellagostin O."/>
            <person name="de Oliveira A.C."/>
            <person name="Bevan M."/>
            <person name="Bancroft I."/>
            <person name="Minx P."/>
            <person name="Cordum H."/>
            <person name="Wilson R."/>
            <person name="Cheng Z."/>
            <person name="Jin W."/>
            <person name="Jiang J."/>
            <person name="Leong S.A."/>
            <person name="Iwama H."/>
            <person name="Gojobori T."/>
            <person name="Itoh T."/>
            <person name="Niimura Y."/>
            <person name="Fujii Y."/>
            <person name="Habara T."/>
            <person name="Sakai H."/>
            <person name="Sato Y."/>
            <person name="Wilson G."/>
            <person name="Kumar K."/>
            <person name="McCouch S."/>
            <person name="Juretic N."/>
            <person name="Hoen D."/>
            <person name="Wright S."/>
            <person name="Bruskiewich R."/>
            <person name="Bureau T."/>
            <person name="Miyao A."/>
            <person name="Hirochika H."/>
            <person name="Nishikawa T."/>
            <person name="Kadowaki K."/>
            <person name="Sugiura M."/>
            <person name="Burr B."/>
            <person name="Sasaki T."/>
        </authorList>
    </citation>
    <scope>NUCLEOTIDE SEQUENCE [LARGE SCALE GENOMIC DNA]</scope>
    <source>
        <strain evidence="4">cv. Nipponbare</strain>
    </source>
</reference>
<keyword evidence="4" id="KW-1185">Reference proteome</keyword>
<keyword evidence="2" id="KW-0812">Transmembrane</keyword>
<evidence type="ECO:0000313" key="3">
    <source>
        <dbReference type="EMBL" id="BAT08264.1"/>
    </source>
</evidence>
<sequence length="157" mass="17294">MVDRIMVVVNGIGGIVCVWCLIPMHSPKSSRERRPSRARALKRSSTRRQSSAAWTVPVVRLMKRRPLRARLAPVLERLRRAWMRRRSRAAMAASRCSSAGVGGRGDGEGDGERSHANFFRIRDDVDEHRLRLRAPPPPSGVRSGGGSGCGICPPPPP</sequence>
<evidence type="ECO:0000256" key="1">
    <source>
        <dbReference type="SAM" id="MobiDB-lite"/>
    </source>
</evidence>
<accession>A0A0P0XM65</accession>
<dbReference type="AlphaFoldDB" id="A0A0P0XM65"/>
<reference evidence="3 4" key="2">
    <citation type="journal article" date="2013" name="Plant Cell Physiol.">
        <title>Rice Annotation Project Database (RAP-DB): an integrative and interactive database for rice genomics.</title>
        <authorList>
            <person name="Sakai H."/>
            <person name="Lee S.S."/>
            <person name="Tanaka T."/>
            <person name="Numa H."/>
            <person name="Kim J."/>
            <person name="Kawahara Y."/>
            <person name="Wakimoto H."/>
            <person name="Yang C.C."/>
            <person name="Iwamoto M."/>
            <person name="Abe T."/>
            <person name="Yamada Y."/>
            <person name="Muto A."/>
            <person name="Inokuchi H."/>
            <person name="Ikemura T."/>
            <person name="Matsumoto T."/>
            <person name="Sasaki T."/>
            <person name="Itoh T."/>
        </authorList>
    </citation>
    <scope>NUCLEOTIDE SEQUENCE [LARGE SCALE GENOMIC DNA]</scope>
    <source>
        <strain evidence="4">cv. Nipponbare</strain>
    </source>
</reference>
<feature type="compositionally biased region" description="Basic and acidic residues" evidence="1">
    <location>
        <begin position="105"/>
        <end position="129"/>
    </location>
</feature>
<evidence type="ECO:0000256" key="2">
    <source>
        <dbReference type="SAM" id="Phobius"/>
    </source>
</evidence>
<feature type="compositionally biased region" description="Basic residues" evidence="1">
    <location>
        <begin position="36"/>
        <end position="46"/>
    </location>
</feature>
<feature type="transmembrane region" description="Helical" evidence="2">
    <location>
        <begin position="6"/>
        <end position="24"/>
    </location>
</feature>
<organism evidence="3 4">
    <name type="scientific">Oryza sativa subsp. japonica</name>
    <name type="common">Rice</name>
    <dbReference type="NCBI Taxonomy" id="39947"/>
    <lineage>
        <taxon>Eukaryota</taxon>
        <taxon>Viridiplantae</taxon>
        <taxon>Streptophyta</taxon>
        <taxon>Embryophyta</taxon>
        <taxon>Tracheophyta</taxon>
        <taxon>Spermatophyta</taxon>
        <taxon>Magnoliopsida</taxon>
        <taxon>Liliopsida</taxon>
        <taxon>Poales</taxon>
        <taxon>Poaceae</taxon>
        <taxon>BOP clade</taxon>
        <taxon>Oryzoideae</taxon>
        <taxon>Oryzeae</taxon>
        <taxon>Oryzinae</taxon>
        <taxon>Oryza</taxon>
        <taxon>Oryza sativa</taxon>
    </lineage>
</organism>
<name>A0A0P0XM65_ORYSJ</name>
<dbReference type="EMBL" id="AP014965">
    <property type="protein sequence ID" value="BAT08264.1"/>
    <property type="molecule type" value="Genomic_DNA"/>
</dbReference>
<reference evidence="3 4" key="3">
    <citation type="journal article" date="2013" name="Rice">
        <title>Improvement of the Oryza sativa Nipponbare reference genome using next generation sequence and optical map data.</title>
        <authorList>
            <person name="Kawahara Y."/>
            <person name="de la Bastide M."/>
            <person name="Hamilton J.P."/>
            <person name="Kanamori H."/>
            <person name="McCombie W.R."/>
            <person name="Ouyang S."/>
            <person name="Schwartz D.C."/>
            <person name="Tanaka T."/>
            <person name="Wu J."/>
            <person name="Zhou S."/>
            <person name="Childs K.L."/>
            <person name="Davidson R.M."/>
            <person name="Lin H."/>
            <person name="Quesada-Ocampo L."/>
            <person name="Vaillancourt B."/>
            <person name="Sakai H."/>
            <person name="Lee S.S."/>
            <person name="Kim J."/>
            <person name="Numa H."/>
            <person name="Itoh T."/>
            <person name="Buell C.R."/>
            <person name="Matsumoto T."/>
        </authorList>
    </citation>
    <scope>NUCLEOTIDE SEQUENCE [LARGE SCALE GENOMIC DNA]</scope>
    <source>
        <strain evidence="4">cv. Nipponbare</strain>
    </source>
</reference>
<dbReference type="Proteomes" id="UP000059680">
    <property type="component" value="Chromosome 9"/>
</dbReference>
<proteinExistence type="predicted"/>
<keyword evidence="2" id="KW-0472">Membrane</keyword>
<dbReference type="PaxDb" id="39947-A0A0P0XM65"/>
<keyword evidence="2" id="KW-1133">Transmembrane helix</keyword>
<dbReference type="Gramene" id="Os09t0438050-00">
    <property type="protein sequence ID" value="Os09t0438050-00"/>
    <property type="gene ID" value="Os09g0438050"/>
</dbReference>
<evidence type="ECO:0000313" key="4">
    <source>
        <dbReference type="Proteomes" id="UP000059680"/>
    </source>
</evidence>
<feature type="region of interest" description="Disordered" evidence="1">
    <location>
        <begin position="27"/>
        <end position="53"/>
    </location>
</feature>
<protein>
    <submittedName>
        <fullName evidence="3">Os09g0438050 protein</fullName>
    </submittedName>
</protein>
<dbReference type="InParanoid" id="A0A0P0XM65"/>